<evidence type="ECO:0000256" key="1">
    <source>
        <dbReference type="SAM" id="MobiDB-lite"/>
    </source>
</evidence>
<evidence type="ECO:0000313" key="2">
    <source>
        <dbReference type="EMBL" id="EXL64424.1"/>
    </source>
</evidence>
<gene>
    <name evidence="2" type="ORF">FOPG_19311</name>
</gene>
<sequence>MRQVACNHLRRTFKLHILLTYRLVGYSPVPRVKLSRHGQKHYKGLLCGDPFSVFRNSKPSWRFREARHPSPSIWTFPRRPRRQTRRDREMQRHRPDIEGRRRSCRKRTQNNYKSSGMKGASWK</sequence>
<proteinExistence type="predicted"/>
<reference evidence="2" key="1">
    <citation type="submission" date="2011-11" db="EMBL/GenBank/DDBJ databases">
        <title>The Genome Sequence of Fusarium oxysporum PHW808.</title>
        <authorList>
            <consortium name="The Broad Institute Genome Sequencing Platform"/>
            <person name="Ma L.-J."/>
            <person name="Gale L.R."/>
            <person name="Schwartz D.C."/>
            <person name="Zhou S."/>
            <person name="Corby-Kistler H."/>
            <person name="Young S.K."/>
            <person name="Zeng Q."/>
            <person name="Gargeya S."/>
            <person name="Fitzgerald M."/>
            <person name="Haas B."/>
            <person name="Abouelleil A."/>
            <person name="Alvarado L."/>
            <person name="Arachchi H.M."/>
            <person name="Berlin A."/>
            <person name="Brown A."/>
            <person name="Chapman S.B."/>
            <person name="Chen Z."/>
            <person name="Dunbar C."/>
            <person name="Freedman E."/>
            <person name="Gearin G."/>
            <person name="Goldberg J."/>
            <person name="Griggs A."/>
            <person name="Gujja S."/>
            <person name="Heiman D."/>
            <person name="Howarth C."/>
            <person name="Larson L."/>
            <person name="Lui A."/>
            <person name="MacDonald P.J.P."/>
            <person name="Montmayeur A."/>
            <person name="Murphy C."/>
            <person name="Neiman D."/>
            <person name="Pearson M."/>
            <person name="Priest M."/>
            <person name="Roberts A."/>
            <person name="Saif S."/>
            <person name="Shea T."/>
            <person name="Shenoy N."/>
            <person name="Sisk P."/>
            <person name="Stolte C."/>
            <person name="Sykes S."/>
            <person name="Wortman J."/>
            <person name="Nusbaum C."/>
            <person name="Birren B."/>
        </authorList>
    </citation>
    <scope>NUCLEOTIDE SEQUENCE [LARGE SCALE GENOMIC DNA]</scope>
    <source>
        <strain evidence="2">54008</strain>
    </source>
</reference>
<reference evidence="2" key="2">
    <citation type="submission" date="2014-03" db="EMBL/GenBank/DDBJ databases">
        <title>The Genome Annotation of Fusarium oxysporum PHW808.</title>
        <authorList>
            <consortium name="The Broad Institute Genomics Platform"/>
            <person name="Ma L.-J."/>
            <person name="Corby-Kistler H."/>
            <person name="Broz K."/>
            <person name="Gale L.R."/>
            <person name="Jonkers W."/>
            <person name="O'Donnell K."/>
            <person name="Ploetz R."/>
            <person name="Steinberg C."/>
            <person name="Schwartz D.C."/>
            <person name="VanEtten H."/>
            <person name="Zhou S."/>
            <person name="Young S.K."/>
            <person name="Zeng Q."/>
            <person name="Gargeya S."/>
            <person name="Fitzgerald M."/>
            <person name="Abouelleil A."/>
            <person name="Alvarado L."/>
            <person name="Chapman S.B."/>
            <person name="Gainer-Dewar J."/>
            <person name="Goldberg J."/>
            <person name="Griggs A."/>
            <person name="Gujja S."/>
            <person name="Hansen M."/>
            <person name="Howarth C."/>
            <person name="Imamovic A."/>
            <person name="Ireland A."/>
            <person name="Larimer J."/>
            <person name="McCowan C."/>
            <person name="Murphy C."/>
            <person name="Pearson M."/>
            <person name="Poon T.W."/>
            <person name="Priest M."/>
            <person name="Roberts A."/>
            <person name="Saif S."/>
            <person name="Shea T."/>
            <person name="Sykes S."/>
            <person name="Wortman J."/>
            <person name="Nusbaum C."/>
            <person name="Birren B."/>
        </authorList>
    </citation>
    <scope>NUCLEOTIDE SEQUENCE</scope>
    <source>
        <strain evidence="2">54008</strain>
    </source>
</reference>
<accession>X0HTD1</accession>
<feature type="compositionally biased region" description="Basic and acidic residues" evidence="1">
    <location>
        <begin position="86"/>
        <end position="101"/>
    </location>
</feature>
<feature type="region of interest" description="Disordered" evidence="1">
    <location>
        <begin position="73"/>
        <end position="123"/>
    </location>
</feature>
<protein>
    <submittedName>
        <fullName evidence="2">Uncharacterized protein</fullName>
    </submittedName>
</protein>
<organism evidence="2">
    <name type="scientific">Fusarium oxysporum f. sp. conglutinans race 2 54008</name>
    <dbReference type="NCBI Taxonomy" id="1089457"/>
    <lineage>
        <taxon>Eukaryota</taxon>
        <taxon>Fungi</taxon>
        <taxon>Dikarya</taxon>
        <taxon>Ascomycota</taxon>
        <taxon>Pezizomycotina</taxon>
        <taxon>Sordariomycetes</taxon>
        <taxon>Hypocreomycetidae</taxon>
        <taxon>Hypocreales</taxon>
        <taxon>Nectriaceae</taxon>
        <taxon>Fusarium</taxon>
        <taxon>Fusarium oxysporum species complex</taxon>
    </lineage>
</organism>
<dbReference type="Proteomes" id="UP000030676">
    <property type="component" value="Unassembled WGS sequence"/>
</dbReference>
<dbReference type="HOGENOM" id="CLU_2015408_0_0_1"/>
<name>X0HTD1_FUSOX</name>
<dbReference type="EMBL" id="KK034112">
    <property type="protein sequence ID" value="EXL64424.1"/>
    <property type="molecule type" value="Genomic_DNA"/>
</dbReference>
<dbReference type="AlphaFoldDB" id="X0HTD1"/>